<dbReference type="EMBL" id="QYUO01000001">
    <property type="protein sequence ID" value="RJF99441.1"/>
    <property type="molecule type" value="Genomic_DNA"/>
</dbReference>
<evidence type="ECO:0000313" key="1">
    <source>
        <dbReference type="EMBL" id="RJF99441.1"/>
    </source>
</evidence>
<proteinExistence type="predicted"/>
<comment type="caution">
    <text evidence="1">The sequence shown here is derived from an EMBL/GenBank/DDBJ whole genome shotgun (WGS) entry which is preliminary data.</text>
</comment>
<dbReference type="Gene3D" id="2.60.40.2420">
    <property type="match status" value="1"/>
</dbReference>
<protein>
    <submittedName>
        <fullName evidence="1">Uncharacterized protein</fullName>
    </submittedName>
</protein>
<accession>A0A3A3FZ15</accession>
<dbReference type="Proteomes" id="UP000265955">
    <property type="component" value="Unassembled WGS sequence"/>
</dbReference>
<keyword evidence="2" id="KW-1185">Reference proteome</keyword>
<dbReference type="InterPro" id="IPR047726">
    <property type="entry name" value="CsgH_dom"/>
</dbReference>
<organism evidence="1 2">
    <name type="scientific">Noviherbaspirillum saxi</name>
    <dbReference type="NCBI Taxonomy" id="2320863"/>
    <lineage>
        <taxon>Bacteria</taxon>
        <taxon>Pseudomonadati</taxon>
        <taxon>Pseudomonadota</taxon>
        <taxon>Betaproteobacteria</taxon>
        <taxon>Burkholderiales</taxon>
        <taxon>Oxalobacteraceae</taxon>
        <taxon>Noviherbaspirillum</taxon>
    </lineage>
</organism>
<dbReference type="InterPro" id="IPR053722">
    <property type="entry name" value="Curli_assembly_CsgC/AgfC"/>
</dbReference>
<evidence type="ECO:0000313" key="2">
    <source>
        <dbReference type="Proteomes" id="UP000265955"/>
    </source>
</evidence>
<name>A0A3A3FZ15_9BURK</name>
<gene>
    <name evidence="1" type="ORF">D3871_13595</name>
</gene>
<dbReference type="NCBIfam" id="NF041112">
    <property type="entry name" value="chap_CsgH_alph"/>
    <property type="match status" value="1"/>
</dbReference>
<reference evidence="2" key="1">
    <citation type="submission" date="2018-09" db="EMBL/GenBank/DDBJ databases">
        <authorList>
            <person name="Zhu H."/>
        </authorList>
    </citation>
    <scope>NUCLEOTIDE SEQUENCE [LARGE SCALE GENOMIC DNA]</scope>
    <source>
        <strain evidence="2">K1R23-30</strain>
    </source>
</reference>
<sequence>MAALSSVRQALHGNAAWCNQGGRLVVRLFSSIFLKECNLIGDADLQVWLDTTSQSGQLLVIPYVKSVNDMQLGFRMELSQQAQSGTSRISQRGQVAVKAADPTPLAQVTINANTGHCKVELVLQRDGRAADTYQFNCTTPRP</sequence>
<dbReference type="AlphaFoldDB" id="A0A3A3FZ15"/>